<proteinExistence type="predicted"/>
<reference evidence="3 4" key="1">
    <citation type="submission" date="2014-04" db="EMBL/GenBank/DDBJ databases">
        <title>Evolutionary Origins and Diversification of the Mycorrhizal Mutualists.</title>
        <authorList>
            <consortium name="DOE Joint Genome Institute"/>
            <consortium name="Mycorrhizal Genomics Consortium"/>
            <person name="Kohler A."/>
            <person name="Kuo A."/>
            <person name="Nagy L.G."/>
            <person name="Floudas D."/>
            <person name="Copeland A."/>
            <person name="Barry K.W."/>
            <person name="Cichocki N."/>
            <person name="Veneault-Fourrey C."/>
            <person name="LaButti K."/>
            <person name="Lindquist E.A."/>
            <person name="Lipzen A."/>
            <person name="Lundell T."/>
            <person name="Morin E."/>
            <person name="Murat C."/>
            <person name="Riley R."/>
            <person name="Ohm R."/>
            <person name="Sun H."/>
            <person name="Tunlid A."/>
            <person name="Henrissat B."/>
            <person name="Grigoriev I.V."/>
            <person name="Hibbett D.S."/>
            <person name="Martin F."/>
        </authorList>
    </citation>
    <scope>NUCLEOTIDE SEQUENCE [LARGE SCALE GENOMIC DNA]</scope>
    <source>
        <strain evidence="3 4">FD-317 M1</strain>
    </source>
</reference>
<keyword evidence="2" id="KW-1133">Transmembrane helix</keyword>
<evidence type="ECO:0000313" key="4">
    <source>
        <dbReference type="Proteomes" id="UP000053593"/>
    </source>
</evidence>
<evidence type="ECO:0000256" key="1">
    <source>
        <dbReference type="SAM" id="MobiDB-lite"/>
    </source>
</evidence>
<sequence length="240" mass="26982">MASAKPMLFSDVPNNTLSCSCPSGPSPSLAASTAISVLSLFISILGSLLIFVSAGVGTILQQLMFNYFPLISGSWIGFRYHFEILSDHNLSFKLSPFQEGFSKAISFARKLVKSHPERIQNTVDNLLSRAEELFGRVDRNWKRPEIQDGYGKGSFIHLFLFIRSIREIHIKTERTYFFLRLMGYMRNCVRIQHEEIEAGQLGRFFYGATQLNMHKPLPPTPSSPTQGSAQSSQFLPPSEP</sequence>
<keyword evidence="2" id="KW-0812">Transmembrane</keyword>
<dbReference type="Proteomes" id="UP000053593">
    <property type="component" value="Unassembled WGS sequence"/>
</dbReference>
<feature type="region of interest" description="Disordered" evidence="1">
    <location>
        <begin position="215"/>
        <end position="240"/>
    </location>
</feature>
<evidence type="ECO:0000313" key="3">
    <source>
        <dbReference type="EMBL" id="KIK54627.1"/>
    </source>
</evidence>
<dbReference type="EMBL" id="KN834814">
    <property type="protein sequence ID" value="KIK54627.1"/>
    <property type="molecule type" value="Genomic_DNA"/>
</dbReference>
<evidence type="ECO:0000256" key="2">
    <source>
        <dbReference type="SAM" id="Phobius"/>
    </source>
</evidence>
<protein>
    <submittedName>
        <fullName evidence="3">Unplaced genomic scaffold GYMLUscaffold_66, whole genome shotgun sequence</fullName>
    </submittedName>
</protein>
<keyword evidence="2" id="KW-0472">Membrane</keyword>
<name>A0A0D0C9I2_9AGAR</name>
<organism evidence="3 4">
    <name type="scientific">Collybiopsis luxurians FD-317 M1</name>
    <dbReference type="NCBI Taxonomy" id="944289"/>
    <lineage>
        <taxon>Eukaryota</taxon>
        <taxon>Fungi</taxon>
        <taxon>Dikarya</taxon>
        <taxon>Basidiomycota</taxon>
        <taxon>Agaricomycotina</taxon>
        <taxon>Agaricomycetes</taxon>
        <taxon>Agaricomycetidae</taxon>
        <taxon>Agaricales</taxon>
        <taxon>Marasmiineae</taxon>
        <taxon>Omphalotaceae</taxon>
        <taxon>Collybiopsis</taxon>
        <taxon>Collybiopsis luxurians</taxon>
    </lineage>
</organism>
<feature type="transmembrane region" description="Helical" evidence="2">
    <location>
        <begin position="34"/>
        <end position="60"/>
    </location>
</feature>
<dbReference type="AlphaFoldDB" id="A0A0D0C9I2"/>
<dbReference type="HOGENOM" id="CLU_1156508_0_0_1"/>
<accession>A0A0D0C9I2</accession>
<gene>
    <name evidence="3" type="ORF">GYMLUDRAFT_63023</name>
</gene>
<feature type="compositionally biased region" description="Polar residues" evidence="1">
    <location>
        <begin position="223"/>
        <end position="240"/>
    </location>
</feature>
<keyword evidence="4" id="KW-1185">Reference proteome</keyword>